<gene>
    <name evidence="1" type="ORF">D8865_08990</name>
</gene>
<proteinExistence type="predicted"/>
<evidence type="ECO:0000313" key="1">
    <source>
        <dbReference type="EMBL" id="RSI59597.1"/>
    </source>
</evidence>
<dbReference type="AlphaFoldDB" id="A0A428B8X0"/>
<accession>A0A428B8X0</accession>
<sequence length="478" mass="55449">MVNLLKGRKNLEKAPALPRFTTQDDAHSKFKKLVRYYNKVLDISTVDLETVLDGLNVNYQLYRNRPEDYSGYKCYKLSEIPGNAYCNVVNVLESRAKIEEFEFANVKVLMDKEQDQVFAIVPRLAYSKESAFYGMHNKNGYHFVGLNSVGYALLKSKIAELKREKGYDFESAVNHIAFVEHNFILNQKYSRQSSATIATIQTDKKYQDSELNKSTIFNQLGFRKVEVDTQKYEGKEFDYNLFRKVEEDFEEICNKLPHASAQPELKFRKLGKHKATGLYAPFLNILAVDVRNTESFIHEYGHYLDYKHGAKESYSLRDDFEHIITSYSNNFKITYQKKEDELLTRLMKASRESASGTSIVSLVEKRLSAELELLKKSNKMFDYFTTPTEIFARGFELWVFETITSKSSLLKSREEYSNRIEYVSFNGIKESLFAFFATIFPEETIQENSFAASRTILTPKREWTLVSPTNVGEQMSLF</sequence>
<name>A0A428B8X0_STRMT</name>
<dbReference type="Proteomes" id="UP000278653">
    <property type="component" value="Unassembled WGS sequence"/>
</dbReference>
<dbReference type="EMBL" id="RJNH01000013">
    <property type="protein sequence ID" value="RSI59597.1"/>
    <property type="molecule type" value="Genomic_DNA"/>
</dbReference>
<evidence type="ECO:0000313" key="2">
    <source>
        <dbReference type="Proteomes" id="UP000278653"/>
    </source>
</evidence>
<comment type="caution">
    <text evidence="1">The sequence shown here is derived from an EMBL/GenBank/DDBJ whole genome shotgun (WGS) entry which is preliminary data.</text>
</comment>
<reference evidence="1 2" key="1">
    <citation type="submission" date="2018-11" db="EMBL/GenBank/DDBJ databases">
        <title>Species Designations Belie Phenotypic and Genotypic Heterogeneity in Oral Streptococci.</title>
        <authorList>
            <person name="Velsko I."/>
        </authorList>
    </citation>
    <scope>NUCLEOTIDE SEQUENCE [LARGE SCALE GENOMIC DNA]</scope>
    <source>
        <strain evidence="1 2">BCC15</strain>
    </source>
</reference>
<dbReference type="RefSeq" id="WP_125448048.1">
    <property type="nucleotide sequence ID" value="NZ_RJNH01000013.1"/>
</dbReference>
<organism evidence="1 2">
    <name type="scientific">Streptococcus mitis</name>
    <dbReference type="NCBI Taxonomy" id="28037"/>
    <lineage>
        <taxon>Bacteria</taxon>
        <taxon>Bacillati</taxon>
        <taxon>Bacillota</taxon>
        <taxon>Bacilli</taxon>
        <taxon>Lactobacillales</taxon>
        <taxon>Streptococcaceae</taxon>
        <taxon>Streptococcus</taxon>
        <taxon>Streptococcus mitis group</taxon>
    </lineage>
</organism>
<protein>
    <submittedName>
        <fullName evidence="1">Uncharacterized protein</fullName>
    </submittedName>
</protein>